<gene>
    <name evidence="3" type="ORF">MNBD_GAMMA06-299</name>
</gene>
<dbReference type="Gene3D" id="3.30.110.60">
    <property type="entry name" value="YhbY-like"/>
    <property type="match status" value="1"/>
</dbReference>
<reference evidence="3" key="1">
    <citation type="submission" date="2018-06" db="EMBL/GenBank/DDBJ databases">
        <authorList>
            <person name="Zhirakovskaya E."/>
        </authorList>
    </citation>
    <scope>NUCLEOTIDE SEQUENCE</scope>
</reference>
<dbReference type="EMBL" id="UOFD01000076">
    <property type="protein sequence ID" value="VAW54356.1"/>
    <property type="molecule type" value="Genomic_DNA"/>
</dbReference>
<dbReference type="SUPFAM" id="SSF75471">
    <property type="entry name" value="YhbY-like"/>
    <property type="match status" value="1"/>
</dbReference>
<organism evidence="3">
    <name type="scientific">hydrothermal vent metagenome</name>
    <dbReference type="NCBI Taxonomy" id="652676"/>
    <lineage>
        <taxon>unclassified sequences</taxon>
        <taxon>metagenomes</taxon>
        <taxon>ecological metagenomes</taxon>
    </lineage>
</organism>
<keyword evidence="1" id="KW-0694">RNA-binding</keyword>
<dbReference type="SMART" id="SM01103">
    <property type="entry name" value="CRS1_YhbY"/>
    <property type="match status" value="1"/>
</dbReference>
<evidence type="ECO:0000256" key="1">
    <source>
        <dbReference type="ARBA" id="ARBA00022884"/>
    </source>
</evidence>
<protein>
    <recommendedName>
        <fullName evidence="2">CRM domain-containing protein</fullName>
    </recommendedName>
</protein>
<dbReference type="AlphaFoldDB" id="A0A3B0XCL9"/>
<dbReference type="InterPro" id="IPR001890">
    <property type="entry name" value="RNA-binding_CRM"/>
</dbReference>
<dbReference type="InterPro" id="IPR017924">
    <property type="entry name" value="RNA-binding_YhbY"/>
</dbReference>
<dbReference type="NCBIfam" id="TIGR00253">
    <property type="entry name" value="RNA_bind_YhbY"/>
    <property type="match status" value="1"/>
</dbReference>
<dbReference type="GO" id="GO:0003723">
    <property type="term" value="F:RNA binding"/>
    <property type="evidence" value="ECO:0007669"/>
    <property type="project" value="UniProtKB-KW"/>
</dbReference>
<dbReference type="PANTHER" id="PTHR40065">
    <property type="entry name" value="RNA-BINDING PROTEIN YHBY"/>
    <property type="match status" value="1"/>
</dbReference>
<dbReference type="Pfam" id="PF01985">
    <property type="entry name" value="CRS1_YhbY"/>
    <property type="match status" value="1"/>
</dbReference>
<evidence type="ECO:0000259" key="2">
    <source>
        <dbReference type="PROSITE" id="PS51295"/>
    </source>
</evidence>
<accession>A0A3B0XCL9</accession>
<proteinExistence type="predicted"/>
<feature type="domain" description="CRM" evidence="2">
    <location>
        <begin position="1"/>
        <end position="97"/>
    </location>
</feature>
<dbReference type="InterPro" id="IPR051925">
    <property type="entry name" value="RNA-binding_domain"/>
</dbReference>
<name>A0A3B0XCL9_9ZZZZ</name>
<dbReference type="PROSITE" id="PS51295">
    <property type="entry name" value="CRM"/>
    <property type="match status" value="1"/>
</dbReference>
<evidence type="ECO:0000313" key="3">
    <source>
        <dbReference type="EMBL" id="VAW54356.1"/>
    </source>
</evidence>
<dbReference type="InterPro" id="IPR035920">
    <property type="entry name" value="YhbY-like_sf"/>
</dbReference>
<dbReference type="PANTHER" id="PTHR40065:SF3">
    <property type="entry name" value="RNA-BINDING PROTEIN YHBY"/>
    <property type="match status" value="1"/>
</dbReference>
<sequence length="99" mass="11292">MPLSKKQIKFLRAKCHDLKAVIMLGQKGLTEEVLNELEIALTHHELVKIKLSVDDRDERKKMIVKICEKSQSKEVQSIGKTLSVYRVNPDKAIIEIPKG</sequence>